<gene>
    <name evidence="1" type="ORF">LPU83_pLPU83d_1216</name>
</gene>
<dbReference type="AlphaFoldDB" id="W6S8Y5"/>
<dbReference type="InterPro" id="IPR043519">
    <property type="entry name" value="NT_sf"/>
</dbReference>
<keyword evidence="2" id="KW-1185">Reference proteome</keyword>
<dbReference type="EMBL" id="HG916855">
    <property type="protein sequence ID" value="CDM62586.1"/>
    <property type="molecule type" value="Genomic_DNA"/>
</dbReference>
<dbReference type="HOGENOM" id="CLU_1936418_0_0_5"/>
<sequence>MEFVIVGGTAVNAHGYRRAREDIDILIRQTRTNLARLIDVQLNWIRFNDTKIAALEEAGAKTQDGRRRLDILTDFHGMDLNQIFETRKIIEVDGLRLPFMSKALIVASKRSAIASGEHTENDLADLKALS</sequence>
<accession>W6S8Y5</accession>
<dbReference type="Proteomes" id="UP000019443">
    <property type="component" value="Plasmid pLPU83d"/>
</dbReference>
<protein>
    <submittedName>
        <fullName evidence="1">Uncharacterized protein</fullName>
    </submittedName>
</protein>
<name>W6S8Y5_9HYPH</name>
<dbReference type="Gene3D" id="3.30.460.40">
    <property type="match status" value="1"/>
</dbReference>
<dbReference type="RefSeq" id="WP_141652613.1">
    <property type="nucleotide sequence ID" value="NZ_ATTO01000084.1"/>
</dbReference>
<evidence type="ECO:0000313" key="2">
    <source>
        <dbReference type="Proteomes" id="UP000019443"/>
    </source>
</evidence>
<dbReference type="PATRIC" id="fig|348824.6.peg.6927"/>
<evidence type="ECO:0000313" key="1">
    <source>
        <dbReference type="EMBL" id="CDM62586.1"/>
    </source>
</evidence>
<reference evidence="1" key="1">
    <citation type="submission" date="2013-11" db="EMBL/GenBank/DDBJ databases">
        <title>Draft genome sequence of the broad-host-range Rhizobium sp. LPU83 strain, a member of the low-genetic diversity Oregon-like Rhizobium sp. group.</title>
        <authorList>
            <person name="Wibberg D."/>
            <person name="Puehler A."/>
            <person name="Schlueter A."/>
        </authorList>
    </citation>
    <scope>NUCLEOTIDE SEQUENCE [LARGE SCALE GENOMIC DNA]</scope>
    <source>
        <strain evidence="1">LPU83</strain>
        <plasmid evidence="1">pLPU83d</plasmid>
    </source>
</reference>
<dbReference type="SUPFAM" id="SSF81301">
    <property type="entry name" value="Nucleotidyltransferase"/>
    <property type="match status" value="1"/>
</dbReference>
<geneLocation type="plasmid" evidence="1 2">
    <name>pLPU83d</name>
</geneLocation>
<keyword evidence="1" id="KW-0614">Plasmid</keyword>
<proteinExistence type="predicted"/>
<dbReference type="KEGG" id="rhl:LPU83_pLPU83d_1216"/>
<organism evidence="1 2">
    <name type="scientific">Rhizobium favelukesii</name>
    <dbReference type="NCBI Taxonomy" id="348824"/>
    <lineage>
        <taxon>Bacteria</taxon>
        <taxon>Pseudomonadati</taxon>
        <taxon>Pseudomonadota</taxon>
        <taxon>Alphaproteobacteria</taxon>
        <taxon>Hyphomicrobiales</taxon>
        <taxon>Rhizobiaceae</taxon>
        <taxon>Rhizobium/Agrobacterium group</taxon>
        <taxon>Rhizobium</taxon>
    </lineage>
</organism>